<gene>
    <name evidence="3" type="primary">xecD</name>
    <name evidence="3" type="ORF">SIN8267_00030</name>
</gene>
<proteinExistence type="inferred from homology"/>
<dbReference type="SMART" id="SM00822">
    <property type="entry name" value="PKS_KR"/>
    <property type="match status" value="1"/>
</dbReference>
<dbReference type="NCBIfam" id="NF005559">
    <property type="entry name" value="PRK07231.1"/>
    <property type="match status" value="1"/>
</dbReference>
<dbReference type="PANTHER" id="PTHR43975">
    <property type="entry name" value="ZGC:101858"/>
    <property type="match status" value="1"/>
</dbReference>
<feature type="domain" description="Ketoreductase" evidence="2">
    <location>
        <begin position="7"/>
        <end position="190"/>
    </location>
</feature>
<dbReference type="InterPro" id="IPR002347">
    <property type="entry name" value="SDR_fam"/>
</dbReference>
<dbReference type="RefSeq" id="WP_237442661.1">
    <property type="nucleotide sequence ID" value="NZ_CAKLPX010000001.1"/>
</dbReference>
<name>A0ABM9AA13_9GAMM</name>
<dbReference type="PANTHER" id="PTHR43975:SF2">
    <property type="entry name" value="EG:BACR7A4.14 PROTEIN-RELATED"/>
    <property type="match status" value="1"/>
</dbReference>
<dbReference type="InterPro" id="IPR057326">
    <property type="entry name" value="KR_dom"/>
</dbReference>
<dbReference type="EMBL" id="CAKLPX010000001">
    <property type="protein sequence ID" value="CAH0989958.1"/>
    <property type="molecule type" value="Genomic_DNA"/>
</dbReference>
<comment type="similarity">
    <text evidence="1">Belongs to the short-chain dehydrogenases/reductases (SDR) family.</text>
</comment>
<dbReference type="Pfam" id="PF13561">
    <property type="entry name" value="adh_short_C2"/>
    <property type="match status" value="1"/>
</dbReference>
<accession>A0ABM9AA13</accession>
<dbReference type="PRINTS" id="PR00080">
    <property type="entry name" value="SDRFAMILY"/>
</dbReference>
<evidence type="ECO:0000259" key="2">
    <source>
        <dbReference type="SMART" id="SM00822"/>
    </source>
</evidence>
<dbReference type="InterPro" id="IPR036291">
    <property type="entry name" value="NAD(P)-bd_dom_sf"/>
</dbReference>
<organism evidence="3 4">
    <name type="scientific">Sinobacterium norvegicum</name>
    <dbReference type="NCBI Taxonomy" id="1641715"/>
    <lineage>
        <taxon>Bacteria</taxon>
        <taxon>Pseudomonadati</taxon>
        <taxon>Pseudomonadota</taxon>
        <taxon>Gammaproteobacteria</taxon>
        <taxon>Cellvibrionales</taxon>
        <taxon>Spongiibacteraceae</taxon>
        <taxon>Sinobacterium</taxon>
    </lineage>
</organism>
<dbReference type="GO" id="GO:0050574">
    <property type="term" value="F:2-(R)-hydroxypropyl-CoM dehydrogenase activity"/>
    <property type="evidence" value="ECO:0007669"/>
    <property type="project" value="UniProtKB-EC"/>
</dbReference>
<dbReference type="EC" id="1.1.1.268" evidence="3"/>
<sequence length="252" mass="26270">MARYTDKVVLITGAASGIGKASAERIASEGGKIVCVDRQQEAVEKVAAGIIANGGEAIAIACDVTDQEAVNATVAKAVDTYGKLNALCNIAGVLRFDHTLELKMEDFDFVMNVNARGPFMMCQAAIPHLLETKGFIVNMSSTAALGAHAWTLAYSASKGALLSMTKCIAVEYMLQGLNCNAICPGGIETPMVEAAAHHIPEGADARLMTKAMLPDGSFAPPSDVASAVAFLACEDANHITGDHLRLDGGLMT</sequence>
<reference evidence="3" key="1">
    <citation type="submission" date="2021-12" db="EMBL/GenBank/DDBJ databases">
        <authorList>
            <person name="Rodrigo-Torres L."/>
            <person name="Arahal R. D."/>
            <person name="Lucena T."/>
        </authorList>
    </citation>
    <scope>NUCLEOTIDE SEQUENCE</scope>
    <source>
        <strain evidence="3">CECT 8267</strain>
    </source>
</reference>
<dbReference type="PRINTS" id="PR00081">
    <property type="entry name" value="GDHRDH"/>
</dbReference>
<keyword evidence="3" id="KW-0560">Oxidoreductase</keyword>
<evidence type="ECO:0000313" key="3">
    <source>
        <dbReference type="EMBL" id="CAH0989958.1"/>
    </source>
</evidence>
<evidence type="ECO:0000313" key="4">
    <source>
        <dbReference type="Proteomes" id="UP000838100"/>
    </source>
</evidence>
<dbReference type="InterPro" id="IPR020904">
    <property type="entry name" value="Sc_DH/Rdtase_CS"/>
</dbReference>
<dbReference type="Gene3D" id="3.40.50.720">
    <property type="entry name" value="NAD(P)-binding Rossmann-like Domain"/>
    <property type="match status" value="1"/>
</dbReference>
<dbReference type="PROSITE" id="PS00061">
    <property type="entry name" value="ADH_SHORT"/>
    <property type="match status" value="1"/>
</dbReference>
<comment type="caution">
    <text evidence="3">The sequence shown here is derived from an EMBL/GenBank/DDBJ whole genome shotgun (WGS) entry which is preliminary data.</text>
</comment>
<dbReference type="Proteomes" id="UP000838100">
    <property type="component" value="Unassembled WGS sequence"/>
</dbReference>
<protein>
    <submittedName>
        <fullName evidence="3">2-(R)-hydroxypropyl-CoM dehydrogenase</fullName>
        <ecNumber evidence="3">1.1.1.268</ecNumber>
    </submittedName>
</protein>
<dbReference type="SUPFAM" id="SSF51735">
    <property type="entry name" value="NAD(P)-binding Rossmann-fold domains"/>
    <property type="match status" value="1"/>
</dbReference>
<dbReference type="CDD" id="cd05233">
    <property type="entry name" value="SDR_c"/>
    <property type="match status" value="1"/>
</dbReference>
<keyword evidence="4" id="KW-1185">Reference proteome</keyword>
<evidence type="ECO:0000256" key="1">
    <source>
        <dbReference type="ARBA" id="ARBA00006484"/>
    </source>
</evidence>